<proteinExistence type="predicted"/>
<keyword evidence="1" id="KW-0808">Transferase</keyword>
<protein>
    <submittedName>
        <fullName evidence="1">PTS system, lactose-specific IIB component</fullName>
        <ecNumber evidence="1">2.7.1.-</ecNumber>
    </submittedName>
</protein>
<accession>A0AA86JIM1</accession>
<dbReference type="GO" id="GO:0016740">
    <property type="term" value="F:transferase activity"/>
    <property type="evidence" value="ECO:0007669"/>
    <property type="project" value="UniProtKB-KW"/>
</dbReference>
<evidence type="ECO:0000313" key="1">
    <source>
        <dbReference type="EMBL" id="CAG9706899.1"/>
    </source>
</evidence>
<dbReference type="EMBL" id="CAKJVE010000004">
    <property type="protein sequence ID" value="CAG9706899.1"/>
    <property type="molecule type" value="Genomic_DNA"/>
</dbReference>
<comment type="caution">
    <text evidence="1">The sequence shown here is derived from an EMBL/GenBank/DDBJ whole genome shotgun (WGS) entry which is preliminary data.</text>
</comment>
<sequence length="56" mass="6285">MIPSSTPPIFSGLMQGSWKLSVFEVFVIMLSAAIYYPFFKILDNQALKEEVAGEEN</sequence>
<dbReference type="RefSeq" id="WP_210887059.1">
    <property type="nucleotide sequence ID" value="NZ_CAKJVE010000004.1"/>
</dbReference>
<gene>
    <name evidence="1" type="ORF">CNEO_42733</name>
</gene>
<dbReference type="Proteomes" id="UP000789738">
    <property type="component" value="Unassembled WGS sequence"/>
</dbReference>
<evidence type="ECO:0000313" key="2">
    <source>
        <dbReference type="Proteomes" id="UP000789738"/>
    </source>
</evidence>
<dbReference type="EC" id="2.7.1.-" evidence="1"/>
<reference evidence="1" key="1">
    <citation type="submission" date="2021-10" db="EMBL/GenBank/DDBJ databases">
        <authorList>
            <person name="Mesa V."/>
        </authorList>
    </citation>
    <scope>NUCLEOTIDE SEQUENCE</scope>
    <source>
        <strain evidence="1">CC3_PB</strain>
    </source>
</reference>
<organism evidence="1 2">
    <name type="scientific">Clostridium neonatale</name>
    <dbReference type="NCBI Taxonomy" id="137838"/>
    <lineage>
        <taxon>Bacteria</taxon>
        <taxon>Bacillati</taxon>
        <taxon>Bacillota</taxon>
        <taxon>Clostridia</taxon>
        <taxon>Eubacteriales</taxon>
        <taxon>Clostridiaceae</taxon>
        <taxon>Clostridium</taxon>
    </lineage>
</organism>
<name>A0AA86JIM1_9CLOT</name>
<dbReference type="AlphaFoldDB" id="A0AA86JIM1"/>